<keyword evidence="2" id="KW-0472">Membrane</keyword>
<feature type="transmembrane region" description="Helical" evidence="2">
    <location>
        <begin position="12"/>
        <end position="32"/>
    </location>
</feature>
<evidence type="ECO:0000256" key="2">
    <source>
        <dbReference type="SAM" id="Phobius"/>
    </source>
</evidence>
<sequence length="136" mass="16089">MDYKTLLTVESFIMFMFLVPFYAAFFFMIIAARHARNERRLIHELRMVAADEENRVNRRRREVRELEEKEKRVKEEALLRETAETARQVALPDHDTSDSEDDDDDDDALYMYHKLSGPASIMDTSGFLPDNRRKLS</sequence>
<dbReference type="AlphaFoldDB" id="A0A9N8PJ77"/>
<dbReference type="EMBL" id="CAIJEO010000007">
    <property type="protein sequence ID" value="CAD0095963.1"/>
    <property type="molecule type" value="Genomic_DNA"/>
</dbReference>
<proteinExistence type="predicted"/>
<protein>
    <submittedName>
        <fullName evidence="3">Uncharacterized protein</fullName>
    </submittedName>
</protein>
<comment type="caution">
    <text evidence="3">The sequence shown here is derived from an EMBL/GenBank/DDBJ whole genome shotgun (WGS) entry which is preliminary data.</text>
</comment>
<gene>
    <name evidence="3" type="ORF">AWRI4233_LOCUS5393</name>
</gene>
<evidence type="ECO:0000256" key="1">
    <source>
        <dbReference type="SAM" id="MobiDB-lite"/>
    </source>
</evidence>
<keyword evidence="2" id="KW-1133">Transmembrane helix</keyword>
<reference evidence="3" key="1">
    <citation type="submission" date="2020-06" db="EMBL/GenBank/DDBJ databases">
        <authorList>
            <person name="Onetto C."/>
        </authorList>
    </citation>
    <scope>NUCLEOTIDE SEQUENCE</scope>
</reference>
<name>A0A9N8PJ77_9PEZI</name>
<evidence type="ECO:0000313" key="3">
    <source>
        <dbReference type="EMBL" id="CAD0095963.1"/>
    </source>
</evidence>
<feature type="compositionally biased region" description="Acidic residues" evidence="1">
    <location>
        <begin position="98"/>
        <end position="108"/>
    </location>
</feature>
<keyword evidence="2" id="KW-0812">Transmembrane</keyword>
<feature type="region of interest" description="Disordered" evidence="1">
    <location>
        <begin position="83"/>
        <end position="108"/>
    </location>
</feature>
<organism evidence="3 4">
    <name type="scientific">Aureobasidium mustum</name>
    <dbReference type="NCBI Taxonomy" id="2773714"/>
    <lineage>
        <taxon>Eukaryota</taxon>
        <taxon>Fungi</taxon>
        <taxon>Dikarya</taxon>
        <taxon>Ascomycota</taxon>
        <taxon>Pezizomycotina</taxon>
        <taxon>Dothideomycetes</taxon>
        <taxon>Dothideomycetidae</taxon>
        <taxon>Dothideales</taxon>
        <taxon>Saccotheciaceae</taxon>
        <taxon>Aureobasidium</taxon>
    </lineage>
</organism>
<evidence type="ECO:0000313" key="4">
    <source>
        <dbReference type="Proteomes" id="UP000714618"/>
    </source>
</evidence>
<keyword evidence="4" id="KW-1185">Reference proteome</keyword>
<dbReference type="Proteomes" id="UP000714618">
    <property type="component" value="Unassembled WGS sequence"/>
</dbReference>
<accession>A0A9N8PJ77</accession>